<dbReference type="RefSeq" id="WP_353647772.1">
    <property type="nucleotide sequence ID" value="NZ_CP159218.1"/>
</dbReference>
<sequence>MARVLLMVVLAAVLLILLWPTRPAAASQNALQAWFERLHSRGLPTWLGFGTVEFLANVVMFLPLGFLTVLGWPRRPWWVQVTGWLLFSAAAELTQASLDAHRVGDWRDVIANGSGAALGVLAARWWLRRAVRGAGTRADRLSPTAPDRRSGRALAARRRHR</sequence>
<dbReference type="AlphaFoldDB" id="A0AAU8DLQ9"/>
<feature type="domain" description="VanZ-like" evidence="3">
    <location>
        <begin position="29"/>
        <end position="125"/>
    </location>
</feature>
<protein>
    <submittedName>
        <fullName evidence="4">VanZ family protein</fullName>
    </submittedName>
</protein>
<gene>
    <name evidence="4" type="ORF">ABLG96_12815</name>
</gene>
<evidence type="ECO:0000256" key="2">
    <source>
        <dbReference type="SAM" id="Phobius"/>
    </source>
</evidence>
<dbReference type="EMBL" id="CP159218">
    <property type="protein sequence ID" value="XCG62157.1"/>
    <property type="molecule type" value="Genomic_DNA"/>
</dbReference>
<feature type="transmembrane region" description="Helical" evidence="2">
    <location>
        <begin position="50"/>
        <end position="70"/>
    </location>
</feature>
<dbReference type="Pfam" id="PF04892">
    <property type="entry name" value="VanZ"/>
    <property type="match status" value="1"/>
</dbReference>
<accession>A0AAU8DLQ9</accession>
<reference evidence="4" key="1">
    <citation type="submission" date="2024-05" db="EMBL/GenBank/DDBJ databases">
        <authorList>
            <person name="Cai S.Y."/>
            <person name="Jin L.M."/>
            <person name="Li H.R."/>
        </authorList>
    </citation>
    <scope>NUCLEOTIDE SEQUENCE</scope>
    <source>
        <strain evidence="4">A5-74</strain>
    </source>
</reference>
<name>A0AAU8DLQ9_9ACTN</name>
<dbReference type="InterPro" id="IPR006976">
    <property type="entry name" value="VanZ-like"/>
</dbReference>
<keyword evidence="2" id="KW-0472">Membrane</keyword>
<organism evidence="4">
    <name type="scientific">Nakamurella sp. A5-74</name>
    <dbReference type="NCBI Taxonomy" id="3158264"/>
    <lineage>
        <taxon>Bacteria</taxon>
        <taxon>Bacillati</taxon>
        <taxon>Actinomycetota</taxon>
        <taxon>Actinomycetes</taxon>
        <taxon>Nakamurellales</taxon>
        <taxon>Nakamurellaceae</taxon>
        <taxon>Nakamurella</taxon>
    </lineage>
</organism>
<evidence type="ECO:0000256" key="1">
    <source>
        <dbReference type="SAM" id="MobiDB-lite"/>
    </source>
</evidence>
<evidence type="ECO:0000313" key="4">
    <source>
        <dbReference type="EMBL" id="XCG62157.1"/>
    </source>
</evidence>
<keyword evidence="2" id="KW-0812">Transmembrane</keyword>
<keyword evidence="2" id="KW-1133">Transmembrane helix</keyword>
<proteinExistence type="predicted"/>
<feature type="transmembrane region" description="Helical" evidence="2">
    <location>
        <begin position="109"/>
        <end position="127"/>
    </location>
</feature>
<feature type="region of interest" description="Disordered" evidence="1">
    <location>
        <begin position="138"/>
        <end position="161"/>
    </location>
</feature>
<evidence type="ECO:0000259" key="3">
    <source>
        <dbReference type="Pfam" id="PF04892"/>
    </source>
</evidence>